<sequence length="136" mass="15322">MSDSESEQQQQETIDIPQCGRMEVDNLVGIQWSLTASVKLCEGSFTVGDYVPDVGVIAAICKNGAKEHTDKAETKGSYMVETKVLSNEQFALLAPRTKEQLLTLLRNQLKSFTNYRYIGMEELGDIEREKVKKMKK</sequence>
<evidence type="ECO:0000313" key="2">
    <source>
        <dbReference type="Proteomes" id="UP001212841"/>
    </source>
</evidence>
<proteinExistence type="predicted"/>
<gene>
    <name evidence="1" type="ORF">HK097_006159</name>
</gene>
<dbReference type="AlphaFoldDB" id="A0AAD5S186"/>
<accession>A0AAD5S186</accession>
<dbReference type="Proteomes" id="UP001212841">
    <property type="component" value="Unassembled WGS sequence"/>
</dbReference>
<evidence type="ECO:0000313" key="1">
    <source>
        <dbReference type="EMBL" id="KAJ3027380.1"/>
    </source>
</evidence>
<organism evidence="1 2">
    <name type="scientific">Rhizophlyctis rosea</name>
    <dbReference type="NCBI Taxonomy" id="64517"/>
    <lineage>
        <taxon>Eukaryota</taxon>
        <taxon>Fungi</taxon>
        <taxon>Fungi incertae sedis</taxon>
        <taxon>Chytridiomycota</taxon>
        <taxon>Chytridiomycota incertae sedis</taxon>
        <taxon>Chytridiomycetes</taxon>
        <taxon>Rhizophlyctidales</taxon>
        <taxon>Rhizophlyctidaceae</taxon>
        <taxon>Rhizophlyctis</taxon>
    </lineage>
</organism>
<comment type="caution">
    <text evidence="1">The sequence shown here is derived from an EMBL/GenBank/DDBJ whole genome shotgun (WGS) entry which is preliminary data.</text>
</comment>
<keyword evidence="2" id="KW-1185">Reference proteome</keyword>
<protein>
    <submittedName>
        <fullName evidence="1">Uncharacterized protein</fullName>
    </submittedName>
</protein>
<name>A0AAD5S186_9FUNG</name>
<dbReference type="EMBL" id="JADGJD010002894">
    <property type="protein sequence ID" value="KAJ3027380.1"/>
    <property type="molecule type" value="Genomic_DNA"/>
</dbReference>
<reference evidence="1" key="1">
    <citation type="submission" date="2020-05" db="EMBL/GenBank/DDBJ databases">
        <title>Phylogenomic resolution of chytrid fungi.</title>
        <authorList>
            <person name="Stajich J.E."/>
            <person name="Amses K."/>
            <person name="Simmons R."/>
            <person name="Seto K."/>
            <person name="Myers J."/>
            <person name="Bonds A."/>
            <person name="Quandt C.A."/>
            <person name="Barry K."/>
            <person name="Liu P."/>
            <person name="Grigoriev I."/>
            <person name="Longcore J.E."/>
            <person name="James T.Y."/>
        </authorList>
    </citation>
    <scope>NUCLEOTIDE SEQUENCE</scope>
    <source>
        <strain evidence="1">JEL0318</strain>
    </source>
</reference>